<name>A0A1B0DN96_PHLPP</name>
<organism evidence="3 4">
    <name type="scientific">Phlebotomus papatasi</name>
    <name type="common">Sandfly</name>
    <dbReference type="NCBI Taxonomy" id="29031"/>
    <lineage>
        <taxon>Eukaryota</taxon>
        <taxon>Metazoa</taxon>
        <taxon>Ecdysozoa</taxon>
        <taxon>Arthropoda</taxon>
        <taxon>Hexapoda</taxon>
        <taxon>Insecta</taxon>
        <taxon>Pterygota</taxon>
        <taxon>Neoptera</taxon>
        <taxon>Endopterygota</taxon>
        <taxon>Diptera</taxon>
        <taxon>Nematocera</taxon>
        <taxon>Psychodoidea</taxon>
        <taxon>Psychodidae</taxon>
        <taxon>Phlebotomus</taxon>
        <taxon>Phlebotomus</taxon>
    </lineage>
</organism>
<accession>A0A1B0DN96</accession>
<evidence type="ECO:0000256" key="1">
    <source>
        <dbReference type="SAM" id="MobiDB-lite"/>
    </source>
</evidence>
<keyword evidence="2" id="KW-0732">Signal</keyword>
<evidence type="ECO:0000313" key="4">
    <source>
        <dbReference type="Proteomes" id="UP000092462"/>
    </source>
</evidence>
<feature type="signal peptide" evidence="2">
    <location>
        <begin position="1"/>
        <end position="21"/>
    </location>
</feature>
<dbReference type="AlphaFoldDB" id="A0A1B0DN96"/>
<dbReference type="VEuPathDB" id="VectorBase:PPAI009941"/>
<keyword evidence="4" id="KW-1185">Reference proteome</keyword>
<protein>
    <submittedName>
        <fullName evidence="3">Uncharacterized protein</fullName>
    </submittedName>
</protein>
<feature type="region of interest" description="Disordered" evidence="1">
    <location>
        <begin position="143"/>
        <end position="232"/>
    </location>
</feature>
<dbReference type="Proteomes" id="UP000092462">
    <property type="component" value="Unassembled WGS sequence"/>
</dbReference>
<reference evidence="3" key="1">
    <citation type="submission" date="2022-08" db="UniProtKB">
        <authorList>
            <consortium name="EnsemblMetazoa"/>
        </authorList>
    </citation>
    <scope>IDENTIFICATION</scope>
    <source>
        <strain evidence="3">Israel</strain>
    </source>
</reference>
<sequence length="250" mass="30025">MNKLWIFFWCTLVLLFDGTWQMGLRLSRRKEACCYFALNGHYPQHIPFYTPEELNFHRIWKLTDKAIQHTCFPLLRRKLQTIFRPPNVDKETYYKMRDFFYNYRRWSGCRRSNIFGEYIPMETYPYPDDYEDEVRKPQTVMQRFGPTEHNAKSTPTKPPKDSPKESFIEHVESEATEDSLEITIGYEETSNDYVGSEGETSEDYVSYPDDPYKDGTVIASDYNTRPQEPLEYEDEIFRDYHSHKEEELEK</sequence>
<feature type="chain" id="PRO_5043624132" evidence="2">
    <location>
        <begin position="22"/>
        <end position="250"/>
    </location>
</feature>
<dbReference type="EMBL" id="AJVK01007447">
    <property type="status" value="NOT_ANNOTATED_CDS"/>
    <property type="molecule type" value="Genomic_DNA"/>
</dbReference>
<feature type="compositionally biased region" description="Basic and acidic residues" evidence="1">
    <location>
        <begin position="158"/>
        <end position="173"/>
    </location>
</feature>
<dbReference type="VEuPathDB" id="VectorBase:PPAPM1_002933"/>
<evidence type="ECO:0000313" key="3">
    <source>
        <dbReference type="EnsemblMetazoa" id="PPAI009941-PA"/>
    </source>
</evidence>
<proteinExistence type="predicted"/>
<evidence type="ECO:0000256" key="2">
    <source>
        <dbReference type="SAM" id="SignalP"/>
    </source>
</evidence>
<dbReference type="EnsemblMetazoa" id="PPAI009941-RA">
    <property type="protein sequence ID" value="PPAI009941-PA"/>
    <property type="gene ID" value="PPAI009941"/>
</dbReference>